<feature type="domain" description="Peroxin/Ferlin" evidence="2">
    <location>
        <begin position="142"/>
        <end position="176"/>
    </location>
</feature>
<dbReference type="GeneID" id="8573435"/>
<evidence type="ECO:0000313" key="3">
    <source>
        <dbReference type="EMBL" id="CAP23387.2"/>
    </source>
</evidence>
<evidence type="ECO:0000313" key="5">
    <source>
        <dbReference type="WormBase" id="CBG03299"/>
    </source>
</evidence>
<dbReference type="AlphaFoldDB" id="A8WSC8"/>
<dbReference type="FunCoup" id="A8WSC8">
    <property type="interactions" value="1073"/>
</dbReference>
<dbReference type="EMBL" id="HE601438">
    <property type="protein sequence ID" value="CAP23387.2"/>
    <property type="molecule type" value="Genomic_DNA"/>
</dbReference>
<dbReference type="eggNOG" id="KOG3669">
    <property type="taxonomic scope" value="Eukaryota"/>
</dbReference>
<organism evidence="3 4">
    <name type="scientific">Caenorhabditis briggsae</name>
    <dbReference type="NCBI Taxonomy" id="6238"/>
    <lineage>
        <taxon>Eukaryota</taxon>
        <taxon>Metazoa</taxon>
        <taxon>Ecdysozoa</taxon>
        <taxon>Nematoda</taxon>
        <taxon>Chromadorea</taxon>
        <taxon>Rhabditida</taxon>
        <taxon>Rhabditina</taxon>
        <taxon>Rhabditomorpha</taxon>
        <taxon>Rhabditoidea</taxon>
        <taxon>Rhabditidae</taxon>
        <taxon>Peloderinae</taxon>
        <taxon>Caenorhabditis</taxon>
    </lineage>
</organism>
<sequence length="1003" mass="114331">MFVVGYDNIWTVSATGIPCRIPVPSDPRCTSDVDWQEIPSSDGSPICTIVASSAAAFAIDRSGKLLILVMPTHVAIRKNIEIYNNQRWIGIWRGTFFIDRPQYSDQTGIIAKDLNLNEVDPGWSWEDKWSPYLDPRKFDKEGWQYSLSFLAPKWDKQCRMYHLVRRRVLKRHMRYTSHDKWIEMSNDESRMFTELAIGGTDVMGEGETLLFALGSDGDIYRRVGIESSCPGGRGWEIIPRIVYKNSESDDVTLISASASLATLVAITWDGKMYHRKGITRKNPIGLSWQSLPTPKNKAVICAAIGTKTMWCITADGCVWFTRLEIDEKLKEHTMKNVTSEGYQLVTQGGVSRISVSKYDQVFVFCISTREKIEIRTGIDAHEPSGKRFEKIVDRGEPRDQRWIAIHCGSTSFSQIPEYITSSSSLQSKMELLQFRKADWRLKILEQLEETTCRSWSAMNNASEIVLNSPEENETLNGNKSPVKHIRCQIKRGDAFRSVNVLLTGKTVEISGEKLDPRSMEYSKIKYVQPCFQRLPQKYLLYVFTGSQSVFECFAFTDEKARRTFQANVENIIRESIWSSTRSSFGESMWSVSTEGDVRWHCLEELSQESKFEKRVNLGESRGLVVGDGVLDKIDCGGNGSVWAVTESGSLYALSSRYQPLNAHDTVHDYRMTDERTLKMFEYQKHAVFRGFISFQGSHKGISAWMCDGRPCPPSFSSLPSPNWSWVDPTWHLEEEGEWEYSKEIDGVYEYCENRNGKVRRRLWTRKARFDSNKSPWCHVDAPPIKLVRLAKKSSSEGTINVVALTKDGHILKRNGVTRENFTGTSWTEVYEFIIYFIKFLVQILVDSSISCIHLQTDKLWCATSDGMISSRIINSSDSASFLSSSDWRHLDMDLSAISQYFSPKSSTDMEITGVSDILYMRVGFILFRIDTNEGTISDAYPMDNLQQVMVNAHGSICVRGTNITVVREWRVVPYTDRKATIIAMRNVDRASNMGRGLKNIAFY</sequence>
<feature type="domain" description="Peroxin/Ferlin" evidence="1">
    <location>
        <begin position="75"/>
        <end position="132"/>
    </location>
</feature>
<dbReference type="InterPro" id="IPR051513">
    <property type="entry name" value="Tectonin_beta-prop"/>
</dbReference>
<keyword evidence="4" id="KW-1185">Reference proteome</keyword>
<dbReference type="InterPro" id="IPR006614">
    <property type="entry name" value="Peroxin/Ferlin"/>
</dbReference>
<evidence type="ECO:0000259" key="2">
    <source>
        <dbReference type="SMART" id="SM00694"/>
    </source>
</evidence>
<feature type="domain" description="Peroxin/Ferlin" evidence="1">
    <location>
        <begin position="677"/>
        <end position="733"/>
    </location>
</feature>
<dbReference type="InParanoid" id="A8WSC8"/>
<dbReference type="PANTHER" id="PTHR23250">
    <property type="entry name" value="DYSFERLIN-RELATED"/>
    <property type="match status" value="1"/>
</dbReference>
<dbReference type="GO" id="GO:0016020">
    <property type="term" value="C:membrane"/>
    <property type="evidence" value="ECO:0007669"/>
    <property type="project" value="InterPro"/>
</dbReference>
<dbReference type="RefSeq" id="XP_045092074.1">
    <property type="nucleotide sequence ID" value="XM_045242207.1"/>
</dbReference>
<name>A8WSC8_CAEBR</name>
<accession>A8WSC8</accession>
<dbReference type="KEGG" id="cbr:CBG_03299"/>
<dbReference type="SMART" id="SM00693">
    <property type="entry name" value="DysFN"/>
    <property type="match status" value="2"/>
</dbReference>
<dbReference type="Proteomes" id="UP000008549">
    <property type="component" value="Unassembled WGS sequence"/>
</dbReference>
<dbReference type="SMART" id="SM00694">
    <property type="entry name" value="DysFC"/>
    <property type="match status" value="2"/>
</dbReference>
<dbReference type="STRING" id="6238.A8WSC8"/>
<dbReference type="Pfam" id="PF06462">
    <property type="entry name" value="Hyd_WA"/>
    <property type="match status" value="3"/>
</dbReference>
<reference evidence="3 4" key="2">
    <citation type="journal article" date="2011" name="PLoS Genet.">
        <title>Caenorhabditis briggsae recombinant inbred line genotypes reveal inter-strain incompatibility and the evolution of recombination.</title>
        <authorList>
            <person name="Ross J.A."/>
            <person name="Koboldt D.C."/>
            <person name="Staisch J.E."/>
            <person name="Chamberlin H.M."/>
            <person name="Gupta B.P."/>
            <person name="Miller R.D."/>
            <person name="Baird S.E."/>
            <person name="Haag E.S."/>
        </authorList>
    </citation>
    <scope>NUCLEOTIDE SEQUENCE [LARGE SCALE GENOMIC DNA]</scope>
    <source>
        <strain evidence="3 4">AF16</strain>
    </source>
</reference>
<reference evidence="3 4" key="1">
    <citation type="journal article" date="2003" name="PLoS Biol.">
        <title>The genome sequence of Caenorhabditis briggsae: a platform for comparative genomics.</title>
        <authorList>
            <person name="Stein L.D."/>
            <person name="Bao Z."/>
            <person name="Blasiar D."/>
            <person name="Blumenthal T."/>
            <person name="Brent M.R."/>
            <person name="Chen N."/>
            <person name="Chinwalla A."/>
            <person name="Clarke L."/>
            <person name="Clee C."/>
            <person name="Coghlan A."/>
            <person name="Coulson A."/>
            <person name="D'Eustachio P."/>
            <person name="Fitch D.H."/>
            <person name="Fulton L.A."/>
            <person name="Fulton R.E."/>
            <person name="Griffiths-Jones S."/>
            <person name="Harris T.W."/>
            <person name="Hillier L.W."/>
            <person name="Kamath R."/>
            <person name="Kuwabara P.E."/>
            <person name="Mardis E.R."/>
            <person name="Marra M.A."/>
            <person name="Miner T.L."/>
            <person name="Minx P."/>
            <person name="Mullikin J.C."/>
            <person name="Plumb R.W."/>
            <person name="Rogers J."/>
            <person name="Schein J.E."/>
            <person name="Sohrmann M."/>
            <person name="Spieth J."/>
            <person name="Stajich J.E."/>
            <person name="Wei C."/>
            <person name="Willey D."/>
            <person name="Wilson R.K."/>
            <person name="Durbin R."/>
            <person name="Waterston R.H."/>
        </authorList>
    </citation>
    <scope>NUCLEOTIDE SEQUENCE [LARGE SCALE GENOMIC DNA]</scope>
    <source>
        <strain evidence="3 4">AF16</strain>
    </source>
</reference>
<protein>
    <submittedName>
        <fullName evidence="3">Protein CBG03299</fullName>
    </submittedName>
</protein>
<proteinExistence type="predicted"/>
<dbReference type="CTD" id="8573435"/>
<feature type="domain" description="Peroxin/Ferlin" evidence="2">
    <location>
        <begin position="737"/>
        <end position="770"/>
    </location>
</feature>
<dbReference type="OMA" id="MWCITAD"/>
<dbReference type="PANTHER" id="PTHR23250:SF1">
    <property type="entry name" value="TECTONIN BETA-PROPELLER REPEAT-CONTAINING PROTEIN 1"/>
    <property type="match status" value="1"/>
</dbReference>
<dbReference type="InterPro" id="IPR006624">
    <property type="entry name" value="Beta-propeller_rpt_TECPR"/>
</dbReference>
<dbReference type="HOGENOM" id="CLU_008303_0_0_1"/>
<dbReference type="WormBase" id="CBG03299">
    <property type="protein sequence ID" value="CBP47352"/>
    <property type="gene ID" value="WBGene00026181"/>
</dbReference>
<evidence type="ECO:0000259" key="1">
    <source>
        <dbReference type="SMART" id="SM00693"/>
    </source>
</evidence>
<gene>
    <name evidence="3 5" type="ORF">CBG03299</name>
    <name evidence="3" type="ORF">CBG_03299</name>
</gene>
<evidence type="ECO:0000313" key="4">
    <source>
        <dbReference type="Proteomes" id="UP000008549"/>
    </source>
</evidence>
<dbReference type="SMART" id="SM00706">
    <property type="entry name" value="TECPR"/>
    <property type="match status" value="7"/>
</dbReference>